<dbReference type="PANTHER" id="PTHR33178">
    <property type="match status" value="1"/>
</dbReference>
<keyword evidence="4" id="KW-1185">Reference proteome</keyword>
<dbReference type="SMART" id="SM00886">
    <property type="entry name" value="Dabb"/>
    <property type="match status" value="1"/>
</dbReference>
<dbReference type="OMA" id="ANEFKHL"/>
<dbReference type="InterPro" id="IPR011008">
    <property type="entry name" value="Dimeric_a/b-barrel"/>
</dbReference>
<dbReference type="Proteomes" id="UP000036987">
    <property type="component" value="Unassembled WGS sequence"/>
</dbReference>
<proteinExistence type="predicted"/>
<comment type="subunit">
    <text evidence="1">Homodimer.</text>
</comment>
<protein>
    <recommendedName>
        <fullName evidence="2">Stress-response A/B barrel domain-containing protein</fullName>
    </recommendedName>
</protein>
<dbReference type="OrthoDB" id="1601230at2759"/>
<accession>A0A0K9NP12</accession>
<comment type="caution">
    <text evidence="3">The sequence shown here is derived from an EMBL/GenBank/DDBJ whole genome shotgun (WGS) entry which is preliminary data.</text>
</comment>
<dbReference type="Pfam" id="PF07876">
    <property type="entry name" value="Dabb"/>
    <property type="match status" value="1"/>
</dbReference>
<name>A0A0K9NP12_ZOSMR</name>
<reference evidence="4" key="1">
    <citation type="journal article" date="2016" name="Nature">
        <title>The genome of the seagrass Zostera marina reveals angiosperm adaptation to the sea.</title>
        <authorList>
            <person name="Olsen J.L."/>
            <person name="Rouze P."/>
            <person name="Verhelst B."/>
            <person name="Lin Y.-C."/>
            <person name="Bayer T."/>
            <person name="Collen J."/>
            <person name="Dattolo E."/>
            <person name="De Paoli E."/>
            <person name="Dittami S."/>
            <person name="Maumus F."/>
            <person name="Michel G."/>
            <person name="Kersting A."/>
            <person name="Lauritano C."/>
            <person name="Lohaus R."/>
            <person name="Toepel M."/>
            <person name="Tonon T."/>
            <person name="Vanneste K."/>
            <person name="Amirebrahimi M."/>
            <person name="Brakel J."/>
            <person name="Bostroem C."/>
            <person name="Chovatia M."/>
            <person name="Grimwood J."/>
            <person name="Jenkins J.W."/>
            <person name="Jueterbock A."/>
            <person name="Mraz A."/>
            <person name="Stam W.T."/>
            <person name="Tice H."/>
            <person name="Bornberg-Bauer E."/>
            <person name="Green P.J."/>
            <person name="Pearson G.A."/>
            <person name="Procaccini G."/>
            <person name="Duarte C.M."/>
            <person name="Schmutz J."/>
            <person name="Reusch T.B.H."/>
            <person name="Van de Peer Y."/>
        </authorList>
    </citation>
    <scope>NUCLEOTIDE SEQUENCE [LARGE SCALE GENOMIC DNA]</scope>
    <source>
        <strain evidence="4">cv. Finnish</strain>
    </source>
</reference>
<gene>
    <name evidence="3" type="ORF">ZOSMA_81G00350</name>
</gene>
<dbReference type="Gene3D" id="3.30.70.100">
    <property type="match status" value="1"/>
</dbReference>
<dbReference type="SUPFAM" id="SSF54909">
    <property type="entry name" value="Dimeric alpha+beta barrel"/>
    <property type="match status" value="1"/>
</dbReference>
<evidence type="ECO:0000256" key="1">
    <source>
        <dbReference type="ARBA" id="ARBA00011738"/>
    </source>
</evidence>
<dbReference type="PANTHER" id="PTHR33178:SF4">
    <property type="entry name" value="EXPRESSED PROTEIN"/>
    <property type="match status" value="1"/>
</dbReference>
<feature type="domain" description="Stress-response A/B barrel" evidence="2">
    <location>
        <begin position="9"/>
        <end position="101"/>
    </location>
</feature>
<dbReference type="EMBL" id="LFYR01002015">
    <property type="protein sequence ID" value="KMZ57817.1"/>
    <property type="molecule type" value="Genomic_DNA"/>
</dbReference>
<dbReference type="PROSITE" id="PS51502">
    <property type="entry name" value="S_R_A_B_BARREL"/>
    <property type="match status" value="1"/>
</dbReference>
<evidence type="ECO:0000259" key="2">
    <source>
        <dbReference type="PROSITE" id="PS51502"/>
    </source>
</evidence>
<evidence type="ECO:0000313" key="4">
    <source>
        <dbReference type="Proteomes" id="UP000036987"/>
    </source>
</evidence>
<sequence>MGGEGGGDTKHLVLVKFKEDTVVEDLMNDMGSLVSDLDIVKSFEWGEDVGSMEMLRQGFTHVFVLTFKNEQDFTAYSNHPKHVEFSGKFAASIEKVLLFHFPAVSVKLPPSA</sequence>
<dbReference type="AlphaFoldDB" id="A0A0K9NP12"/>
<dbReference type="InterPro" id="IPR044662">
    <property type="entry name" value="HS1/DABB1-like"/>
</dbReference>
<dbReference type="InterPro" id="IPR013097">
    <property type="entry name" value="Dabb"/>
</dbReference>
<evidence type="ECO:0000313" key="3">
    <source>
        <dbReference type="EMBL" id="KMZ57817.1"/>
    </source>
</evidence>
<organism evidence="3 4">
    <name type="scientific">Zostera marina</name>
    <name type="common">Eelgrass</name>
    <dbReference type="NCBI Taxonomy" id="29655"/>
    <lineage>
        <taxon>Eukaryota</taxon>
        <taxon>Viridiplantae</taxon>
        <taxon>Streptophyta</taxon>
        <taxon>Embryophyta</taxon>
        <taxon>Tracheophyta</taxon>
        <taxon>Spermatophyta</taxon>
        <taxon>Magnoliopsida</taxon>
        <taxon>Liliopsida</taxon>
        <taxon>Zosteraceae</taxon>
        <taxon>Zostera</taxon>
    </lineage>
</organism>